<dbReference type="GO" id="GO:0030975">
    <property type="term" value="F:thiamine binding"/>
    <property type="evidence" value="ECO:0007669"/>
    <property type="project" value="InterPro"/>
</dbReference>
<comment type="caution">
    <text evidence="3">The sequence shown here is derived from an EMBL/GenBank/DDBJ whole genome shotgun (WGS) entry which is preliminary data.</text>
</comment>
<dbReference type="GO" id="GO:0030976">
    <property type="term" value="F:thiamine pyrophosphate binding"/>
    <property type="evidence" value="ECO:0007669"/>
    <property type="project" value="TreeGrafter"/>
</dbReference>
<dbReference type="PANTHER" id="PTHR30006:SF2">
    <property type="entry name" value="ABC TRANSPORTER SUBSTRATE-BINDING PROTEIN"/>
    <property type="match status" value="1"/>
</dbReference>
<dbReference type="NCBIfam" id="TIGR01254">
    <property type="entry name" value="sfuA"/>
    <property type="match status" value="1"/>
</dbReference>
<dbReference type="SUPFAM" id="SSF53850">
    <property type="entry name" value="Periplasmic binding protein-like II"/>
    <property type="match status" value="1"/>
</dbReference>
<reference evidence="3" key="1">
    <citation type="journal article" date="2020" name="mSystems">
        <title>Genome- and Community-Level Interaction Insights into Carbon Utilization and Element Cycling Functions of Hydrothermarchaeota in Hydrothermal Sediment.</title>
        <authorList>
            <person name="Zhou Z."/>
            <person name="Liu Y."/>
            <person name="Xu W."/>
            <person name="Pan J."/>
            <person name="Luo Z.H."/>
            <person name="Li M."/>
        </authorList>
    </citation>
    <scope>NUCLEOTIDE SEQUENCE [LARGE SCALE GENOMIC DNA]</scope>
    <source>
        <strain evidence="3">SpSt-477</strain>
    </source>
</reference>
<dbReference type="EMBL" id="DSUH01000324">
    <property type="protein sequence ID" value="HGU33984.1"/>
    <property type="molecule type" value="Genomic_DNA"/>
</dbReference>
<evidence type="ECO:0000256" key="1">
    <source>
        <dbReference type="ARBA" id="ARBA00022729"/>
    </source>
</evidence>
<dbReference type="GO" id="GO:0030288">
    <property type="term" value="C:outer membrane-bounded periplasmic space"/>
    <property type="evidence" value="ECO:0007669"/>
    <property type="project" value="TreeGrafter"/>
</dbReference>
<accession>A0A7C4RTS5</accession>
<dbReference type="InterPro" id="IPR005948">
    <property type="entry name" value="ThiB-like"/>
</dbReference>
<gene>
    <name evidence="3" type="ORF">ENS29_14235</name>
</gene>
<evidence type="ECO:0000313" key="3">
    <source>
        <dbReference type="EMBL" id="HGU33984.1"/>
    </source>
</evidence>
<dbReference type="CDD" id="cd13545">
    <property type="entry name" value="PBP2_TbpA"/>
    <property type="match status" value="1"/>
</dbReference>
<protein>
    <submittedName>
        <fullName evidence="3">Thiamine ABC transporter substrate-binding protein</fullName>
    </submittedName>
</protein>
<sequence>MTVILTILLGMTAAHADTPKSVVTVMTHSSFSMSKELVADFETKSGITLRFLKAGDAGAALNQAILSKDHPMADVFFGVDNSMMGRGLDAGIFIPYRSSHLSDIPESLQLDSRHRLLPVDYGDVCLNYDKKWFQSHHLAPPQSIDDLTLPAYAGLCVVQHPASSSPGMAFLLATIGRYGEQGFVDYWKKLQANRVLIVDGWKEAYWGNFTAASKGSRPIVVSYATSPAAEVHFSKTPITEPPTGAVVAPGNAFRQIEFVGILAGTPRLDEAKRVVDFFLDIPFQEAIPLQMFMYPARQSAKLPEVFAKHAVMAEKPVIVSWEKIEANREGWLNRWADAALR</sequence>
<feature type="chain" id="PRO_5028408320" evidence="2">
    <location>
        <begin position="17"/>
        <end position="341"/>
    </location>
</feature>
<evidence type="ECO:0000256" key="2">
    <source>
        <dbReference type="SAM" id="SignalP"/>
    </source>
</evidence>
<dbReference type="Gene3D" id="3.40.190.10">
    <property type="entry name" value="Periplasmic binding protein-like II"/>
    <property type="match status" value="2"/>
</dbReference>
<keyword evidence="1 2" id="KW-0732">Signal</keyword>
<dbReference type="AlphaFoldDB" id="A0A7C4RTS5"/>
<dbReference type="PANTHER" id="PTHR30006">
    <property type="entry name" value="THIAMINE-BINDING PERIPLASMIC PROTEIN-RELATED"/>
    <property type="match status" value="1"/>
</dbReference>
<dbReference type="Pfam" id="PF13343">
    <property type="entry name" value="SBP_bac_6"/>
    <property type="match status" value="1"/>
</dbReference>
<organism evidence="3">
    <name type="scientific">Desulfatirhabdium butyrativorans</name>
    <dbReference type="NCBI Taxonomy" id="340467"/>
    <lineage>
        <taxon>Bacteria</taxon>
        <taxon>Pseudomonadati</taxon>
        <taxon>Thermodesulfobacteriota</taxon>
        <taxon>Desulfobacteria</taxon>
        <taxon>Desulfobacterales</taxon>
        <taxon>Desulfatirhabdiaceae</taxon>
        <taxon>Desulfatirhabdium</taxon>
    </lineage>
</organism>
<proteinExistence type="predicted"/>
<dbReference type="GO" id="GO:0015888">
    <property type="term" value="P:thiamine transport"/>
    <property type="evidence" value="ECO:0007669"/>
    <property type="project" value="InterPro"/>
</dbReference>
<name>A0A7C4RTS5_9BACT</name>
<feature type="signal peptide" evidence="2">
    <location>
        <begin position="1"/>
        <end position="16"/>
    </location>
</feature>